<dbReference type="PANTHER" id="PTHR47396:SF1">
    <property type="entry name" value="ATP-DEPENDENT HELICASE IRC3-RELATED"/>
    <property type="match status" value="1"/>
</dbReference>
<dbReference type="EMBL" id="OBMR01000003">
    <property type="protein sequence ID" value="SOB96557.1"/>
    <property type="molecule type" value="Genomic_DNA"/>
</dbReference>
<protein>
    <submittedName>
        <fullName evidence="2">Type III restriction enzyme</fullName>
    </submittedName>
</protein>
<dbReference type="SUPFAM" id="SSF52540">
    <property type="entry name" value="P-loop containing nucleoside triphosphate hydrolases"/>
    <property type="match status" value="1"/>
</dbReference>
<dbReference type="InterPro" id="IPR006935">
    <property type="entry name" value="Helicase/UvrB_N"/>
</dbReference>
<evidence type="ECO:0000259" key="1">
    <source>
        <dbReference type="Pfam" id="PF04851"/>
    </source>
</evidence>
<evidence type="ECO:0000313" key="3">
    <source>
        <dbReference type="Proteomes" id="UP000219563"/>
    </source>
</evidence>
<dbReference type="Gene3D" id="3.40.50.300">
    <property type="entry name" value="P-loop containing nucleotide triphosphate hydrolases"/>
    <property type="match status" value="2"/>
</dbReference>
<dbReference type="Proteomes" id="UP000219563">
    <property type="component" value="Unassembled WGS sequence"/>
</dbReference>
<accession>A0A285RWC8</accession>
<gene>
    <name evidence="2" type="ORF">SAMN02910411_1114</name>
</gene>
<dbReference type="AlphaFoldDB" id="A0A285RWC8"/>
<dbReference type="InterPro" id="IPR050742">
    <property type="entry name" value="Helicase_Restrict-Modif_Enz"/>
</dbReference>
<organism evidence="2 3">
    <name type="scientific">Pseudobutyrivibrio ruminis DSM 9787</name>
    <dbReference type="NCBI Taxonomy" id="1123011"/>
    <lineage>
        <taxon>Bacteria</taxon>
        <taxon>Bacillati</taxon>
        <taxon>Bacillota</taxon>
        <taxon>Clostridia</taxon>
        <taxon>Lachnospirales</taxon>
        <taxon>Lachnospiraceae</taxon>
        <taxon>Pseudobutyrivibrio</taxon>
    </lineage>
</organism>
<dbReference type="RefSeq" id="WP_097075756.1">
    <property type="nucleotide sequence ID" value="NZ_OBMR01000003.1"/>
</dbReference>
<feature type="domain" description="Helicase/UvrB N-terminal" evidence="1">
    <location>
        <begin position="21"/>
        <end position="225"/>
    </location>
</feature>
<dbReference type="GO" id="GO:0016787">
    <property type="term" value="F:hydrolase activity"/>
    <property type="evidence" value="ECO:0007669"/>
    <property type="project" value="InterPro"/>
</dbReference>
<name>A0A285RWC8_9FIRM</name>
<dbReference type="GO" id="GO:0005524">
    <property type="term" value="F:ATP binding"/>
    <property type="evidence" value="ECO:0007669"/>
    <property type="project" value="InterPro"/>
</dbReference>
<reference evidence="2 3" key="1">
    <citation type="submission" date="2017-08" db="EMBL/GenBank/DDBJ databases">
        <authorList>
            <person name="de Groot N.N."/>
        </authorList>
    </citation>
    <scope>NUCLEOTIDE SEQUENCE [LARGE SCALE GENOMIC DNA]</scope>
    <source>
        <strain evidence="2 3">DSM 9787</strain>
    </source>
</reference>
<dbReference type="GO" id="GO:0005829">
    <property type="term" value="C:cytosol"/>
    <property type="evidence" value="ECO:0007669"/>
    <property type="project" value="TreeGrafter"/>
</dbReference>
<sequence length="866" mass="97763">MGKGLNIDFDEDLIESISADFDLRKPNKEALIELVSTIAEGYDPSLIQIINMATGVGKTYLMAAFIEYLRNKGIDNVVIVTPGKTVQAKTVMNFSQGNPRYISGAQVPPEVVTPQDYSAWVSRKNGDPRLSFGRVIPSLVFIFNIQQLIAPKEMDGDTHGGAQEAIRRKPRKFDENAGILFDYLKDLDNLVVIADESHLYSTSAAAFNAALKELDPALTIGLTASVTPEDHVIFRYPLYKAIQDEYVKAPVLAFRKGGYGEDQASEEQQLRDALQLRSLKQAYYDAYTSQMNLPRLNAILFVVCADVEHATQVASLLRSPAFFGKELSVLQVDSKHDDDITEKLLENLDCSDSPVLAVVSVNKLKEGWDVKNIAVVVTLRAMASEVLTQQTMGRGLRLPFKRYTGVRQIDQLDIISHQSFRELLESENVLIQFGLEEAIAEKDDSIIKQSIESFINTQEQNGASSGNNIEESLPLYSSLGESFEKKDLSDGFASGVHEQHKEYFNNTGGNAEKAATTVIIKSVDELTSQSLEIKPVVVEKNSEFVDVSYTFPVTDIEIKQPPIDLSEITDREIEDAARRVTSTGDVLYRKEIVAALGKKLRTIDAESAEVESLEVSTEDAKEALVKIAINMQMIPKNETVIGYVENYLVPKFMKEVTFDKWTVKSLESARVQLMSLIKDYISVVQRSTKEITIIHPRKINLDSRVFPFNTEFFDPIDSSDEFVRGRLYSGWFKSLYKEESFDSYSGEYKLASLMNTSPHIVWWHRLHSYYEAYIYYTPKDRYFPDFVAKDDQGIYWIIEGKDKRGRTNDQVQNKRKAAESLVRRLAAEKDFMSQKWGYLIAYEDDIEKSDSWDDLKSLSQPVTNVV</sequence>
<dbReference type="Pfam" id="PF04851">
    <property type="entry name" value="ResIII"/>
    <property type="match status" value="1"/>
</dbReference>
<dbReference type="PANTHER" id="PTHR47396">
    <property type="entry name" value="TYPE I RESTRICTION ENZYME ECOKI R PROTEIN"/>
    <property type="match status" value="1"/>
</dbReference>
<dbReference type="InterPro" id="IPR027417">
    <property type="entry name" value="P-loop_NTPase"/>
</dbReference>
<evidence type="ECO:0000313" key="2">
    <source>
        <dbReference type="EMBL" id="SOB96557.1"/>
    </source>
</evidence>
<proteinExistence type="predicted"/>
<dbReference type="GO" id="GO:0003677">
    <property type="term" value="F:DNA binding"/>
    <property type="evidence" value="ECO:0007669"/>
    <property type="project" value="InterPro"/>
</dbReference>